<dbReference type="SUPFAM" id="SSF47473">
    <property type="entry name" value="EF-hand"/>
    <property type="match status" value="1"/>
</dbReference>
<feature type="domain" description="EF-hand" evidence="3">
    <location>
        <begin position="102"/>
        <end position="137"/>
    </location>
</feature>
<dbReference type="PROSITE" id="PS00018">
    <property type="entry name" value="EF_HAND_1"/>
    <property type="match status" value="2"/>
</dbReference>
<feature type="region of interest" description="Disordered" evidence="1">
    <location>
        <begin position="143"/>
        <end position="166"/>
    </location>
</feature>
<evidence type="ECO:0000256" key="2">
    <source>
        <dbReference type="SAM" id="SignalP"/>
    </source>
</evidence>
<feature type="compositionally biased region" description="Low complexity" evidence="1">
    <location>
        <begin position="89"/>
        <end position="105"/>
    </location>
</feature>
<organism evidence="4 5">
    <name type="scientific">Solidesulfovibrio magneticus str. Maddingley MBC34</name>
    <dbReference type="NCBI Taxonomy" id="1206767"/>
    <lineage>
        <taxon>Bacteria</taxon>
        <taxon>Pseudomonadati</taxon>
        <taxon>Thermodesulfobacteriota</taxon>
        <taxon>Desulfovibrionia</taxon>
        <taxon>Desulfovibrionales</taxon>
        <taxon>Desulfovibrionaceae</taxon>
        <taxon>Solidesulfovibrio</taxon>
    </lineage>
</organism>
<gene>
    <name evidence="4" type="ORF">B193_1832</name>
</gene>
<feature type="signal peptide" evidence="2">
    <location>
        <begin position="1"/>
        <end position="20"/>
    </location>
</feature>
<dbReference type="PATRIC" id="fig|1206767.3.peg.1787"/>
<accession>K6GRA5</accession>
<sequence>MPQKLFAIAGIVLAAALAGAGCVRQEAPRQPVATSYPSPDFPPAGGPAGPGGPGGSTAPPGPAAGAQPLAERPLAAPVARPTGLPPASPAAAPAPTAPATPAAVPAAPAAFSAIDADGNGRITLEEWRNFQEREFRRLDRNNDGVISREEMAAPGSSRAASARPAP</sequence>
<reference evidence="4 5" key="1">
    <citation type="submission" date="2012-07" db="EMBL/GenBank/DDBJ databases">
        <title>Draft genome sequence of Desulfovibrio magneticus str. Maddingley MBC34 obtained from a metagenomic sequence of a methanogenic enrichment isolated from coal-seam formation water in Victoria, Australia.</title>
        <authorList>
            <person name="Greenfield P."/>
            <person name="Hendry P."/>
            <person name="Li D."/>
            <person name="Rosewarne C.P."/>
            <person name="Tran-Dinh N."/>
            <person name="Elbourne L.D.H."/>
            <person name="Paulsen I.T."/>
            <person name="Midgley D.J."/>
        </authorList>
    </citation>
    <scope>NUCLEOTIDE SEQUENCE [LARGE SCALE GENOMIC DNA]</scope>
    <source>
        <strain evidence="5">Maddingley MBC34</strain>
    </source>
</reference>
<dbReference type="GO" id="GO:0005509">
    <property type="term" value="F:calcium ion binding"/>
    <property type="evidence" value="ECO:0007669"/>
    <property type="project" value="InterPro"/>
</dbReference>
<dbReference type="AlphaFoldDB" id="K6GRA5"/>
<feature type="chain" id="PRO_5003894380" description="EF-hand domain-containing protein" evidence="2">
    <location>
        <begin position="21"/>
        <end position="166"/>
    </location>
</feature>
<comment type="caution">
    <text evidence="4">The sequence shown here is derived from an EMBL/GenBank/DDBJ whole genome shotgun (WGS) entry which is preliminary data.</text>
</comment>
<dbReference type="PROSITE" id="PS51257">
    <property type="entry name" value="PROKAR_LIPOPROTEIN"/>
    <property type="match status" value="1"/>
</dbReference>
<evidence type="ECO:0000256" key="1">
    <source>
        <dbReference type="SAM" id="MobiDB-lite"/>
    </source>
</evidence>
<dbReference type="InterPro" id="IPR018247">
    <property type="entry name" value="EF_Hand_1_Ca_BS"/>
</dbReference>
<keyword evidence="2" id="KW-0732">Signal</keyword>
<dbReference type="PROSITE" id="PS50222">
    <property type="entry name" value="EF_HAND_2"/>
    <property type="match status" value="1"/>
</dbReference>
<dbReference type="InterPro" id="IPR011992">
    <property type="entry name" value="EF-hand-dom_pair"/>
</dbReference>
<evidence type="ECO:0000313" key="5">
    <source>
        <dbReference type="Proteomes" id="UP000006272"/>
    </source>
</evidence>
<name>K6GRA5_9BACT</name>
<feature type="compositionally biased region" description="Gly residues" evidence="1">
    <location>
        <begin position="46"/>
        <end position="55"/>
    </location>
</feature>
<dbReference type="InterPro" id="IPR002048">
    <property type="entry name" value="EF_hand_dom"/>
</dbReference>
<protein>
    <recommendedName>
        <fullName evidence="3">EF-hand domain-containing protein</fullName>
    </recommendedName>
</protein>
<dbReference type="EMBL" id="ALAO01000139">
    <property type="protein sequence ID" value="EKO39460.1"/>
    <property type="molecule type" value="Genomic_DNA"/>
</dbReference>
<feature type="region of interest" description="Disordered" evidence="1">
    <location>
        <begin position="23"/>
        <end position="105"/>
    </location>
</feature>
<dbReference type="Proteomes" id="UP000006272">
    <property type="component" value="Unassembled WGS sequence"/>
</dbReference>
<dbReference type="Pfam" id="PF13202">
    <property type="entry name" value="EF-hand_5"/>
    <property type="match status" value="2"/>
</dbReference>
<dbReference type="Gene3D" id="1.10.238.10">
    <property type="entry name" value="EF-hand"/>
    <property type="match status" value="1"/>
</dbReference>
<proteinExistence type="predicted"/>
<evidence type="ECO:0000313" key="4">
    <source>
        <dbReference type="EMBL" id="EKO39460.1"/>
    </source>
</evidence>
<feature type="compositionally biased region" description="Low complexity" evidence="1">
    <location>
        <begin position="152"/>
        <end position="166"/>
    </location>
</feature>
<evidence type="ECO:0000259" key="3">
    <source>
        <dbReference type="PROSITE" id="PS50222"/>
    </source>
</evidence>
<dbReference type="CDD" id="cd00051">
    <property type="entry name" value="EFh"/>
    <property type="match status" value="1"/>
</dbReference>